<accession>A0A2I1GUE0</accession>
<gene>
    <name evidence="1" type="ORF">RhiirA4_446215</name>
</gene>
<evidence type="ECO:0000313" key="1">
    <source>
        <dbReference type="EMBL" id="PKY50175.1"/>
    </source>
</evidence>
<dbReference type="Proteomes" id="UP000234323">
    <property type="component" value="Unassembled WGS sequence"/>
</dbReference>
<evidence type="ECO:0000313" key="2">
    <source>
        <dbReference type="Proteomes" id="UP000234323"/>
    </source>
</evidence>
<sequence>MRLELIRSKKLGPESIEKTHPKAVFTSRALSSYVSKPLTLNFSSRNSFNLKQDITKEYEFDINNTQSSSFNYRRQNAYNLLEYITKEYDFDINNIQSSPTNNISSVQSSFNSRRQNAYISKPLSKLVTTITANSSRRHNIEELNIETQNNRKHTKTDNSD</sequence>
<keyword evidence="2" id="KW-1185">Reference proteome</keyword>
<proteinExistence type="predicted"/>
<dbReference type="EMBL" id="LLXI01000835">
    <property type="protein sequence ID" value="PKY50175.1"/>
    <property type="molecule type" value="Genomic_DNA"/>
</dbReference>
<protein>
    <submittedName>
        <fullName evidence="1">Uncharacterized protein</fullName>
    </submittedName>
</protein>
<organism evidence="1 2">
    <name type="scientific">Rhizophagus irregularis</name>
    <dbReference type="NCBI Taxonomy" id="588596"/>
    <lineage>
        <taxon>Eukaryota</taxon>
        <taxon>Fungi</taxon>
        <taxon>Fungi incertae sedis</taxon>
        <taxon>Mucoromycota</taxon>
        <taxon>Glomeromycotina</taxon>
        <taxon>Glomeromycetes</taxon>
        <taxon>Glomerales</taxon>
        <taxon>Glomeraceae</taxon>
        <taxon>Rhizophagus</taxon>
    </lineage>
</organism>
<dbReference type="AlphaFoldDB" id="A0A2I1GUE0"/>
<name>A0A2I1GUE0_9GLOM</name>
<reference evidence="1 2" key="1">
    <citation type="submission" date="2015-10" db="EMBL/GenBank/DDBJ databases">
        <title>Genome analyses suggest a sexual origin of heterokaryosis in a supposedly ancient asexual fungus.</title>
        <authorList>
            <person name="Ropars J."/>
            <person name="Sedzielewska K."/>
            <person name="Noel J."/>
            <person name="Charron P."/>
            <person name="Farinelli L."/>
            <person name="Marton T."/>
            <person name="Kruger M."/>
            <person name="Pelin A."/>
            <person name="Brachmann A."/>
            <person name="Corradi N."/>
        </authorList>
    </citation>
    <scope>NUCLEOTIDE SEQUENCE [LARGE SCALE GENOMIC DNA]</scope>
    <source>
        <strain evidence="1 2">A4</strain>
    </source>
</reference>
<comment type="caution">
    <text evidence="1">The sequence shown here is derived from an EMBL/GenBank/DDBJ whole genome shotgun (WGS) entry which is preliminary data.</text>
</comment>